<gene>
    <name evidence="1" type="ORF">MBM_03528</name>
</gene>
<dbReference type="Gene3D" id="1.10.10.60">
    <property type="entry name" value="Homeodomain-like"/>
    <property type="match status" value="1"/>
</dbReference>
<organism evidence="1 2">
    <name type="scientific">Marssonina brunnea f. sp. multigermtubi (strain MB_m1)</name>
    <name type="common">Marssonina leaf spot fungus</name>
    <dbReference type="NCBI Taxonomy" id="1072389"/>
    <lineage>
        <taxon>Eukaryota</taxon>
        <taxon>Fungi</taxon>
        <taxon>Dikarya</taxon>
        <taxon>Ascomycota</taxon>
        <taxon>Pezizomycotina</taxon>
        <taxon>Leotiomycetes</taxon>
        <taxon>Helotiales</taxon>
        <taxon>Drepanopezizaceae</taxon>
        <taxon>Drepanopeziza</taxon>
    </lineage>
</organism>
<protein>
    <submittedName>
        <fullName evidence="1">DNA-directed RNA polymerase N/8 kDa subunit</fullName>
    </submittedName>
</protein>
<accession>K1WLD7</accession>
<dbReference type="FunCoup" id="K1WLD7">
    <property type="interactions" value="463"/>
</dbReference>
<dbReference type="KEGG" id="mbe:MBM_03528"/>
<dbReference type="OrthoDB" id="10258858at2759"/>
<evidence type="ECO:0000313" key="2">
    <source>
        <dbReference type="Proteomes" id="UP000006753"/>
    </source>
</evidence>
<dbReference type="HOGENOM" id="CLU_3087728_0_0_1"/>
<dbReference type="InterPro" id="IPR023580">
    <property type="entry name" value="RNA_pol_su_RPB10"/>
</dbReference>
<proteinExistence type="predicted"/>
<evidence type="ECO:0000313" key="1">
    <source>
        <dbReference type="EMBL" id="EKD18535.1"/>
    </source>
</evidence>
<dbReference type="EMBL" id="JH921433">
    <property type="protein sequence ID" value="EKD18535.1"/>
    <property type="molecule type" value="Genomic_DNA"/>
</dbReference>
<dbReference type="STRING" id="1072389.K1WLD7"/>
<name>K1WLD7_MARBU</name>
<dbReference type="AlphaFoldDB" id="K1WLD7"/>
<keyword evidence="1" id="KW-0804">Transcription</keyword>
<dbReference type="Proteomes" id="UP000006753">
    <property type="component" value="Unassembled WGS sequence"/>
</dbReference>
<keyword evidence="2" id="KW-1185">Reference proteome</keyword>
<keyword evidence="1" id="KW-0240">DNA-directed RNA polymerase</keyword>
<dbReference type="InParanoid" id="K1WLD7"/>
<dbReference type="GO" id="GO:0000428">
    <property type="term" value="C:DNA-directed RNA polymerase complex"/>
    <property type="evidence" value="ECO:0007669"/>
    <property type="project" value="UniProtKB-KW"/>
</dbReference>
<reference evidence="1 2" key="1">
    <citation type="journal article" date="2012" name="BMC Genomics">
        <title>Sequencing the genome of Marssonina brunnea reveals fungus-poplar co-evolution.</title>
        <authorList>
            <person name="Zhu S."/>
            <person name="Cao Y.-Z."/>
            <person name="Jiang C."/>
            <person name="Tan B.-Y."/>
            <person name="Wang Z."/>
            <person name="Feng S."/>
            <person name="Zhang L."/>
            <person name="Su X.-H."/>
            <person name="Brejova B."/>
            <person name="Vinar T."/>
            <person name="Xu M."/>
            <person name="Wang M.-X."/>
            <person name="Zhang S.-G."/>
            <person name="Huang M.-R."/>
            <person name="Wu R."/>
            <person name="Zhou Y."/>
        </authorList>
    </citation>
    <scope>NUCLEOTIDE SEQUENCE [LARGE SCALE GENOMIC DNA]</scope>
    <source>
        <strain evidence="1 2">MB_m1</strain>
    </source>
</reference>
<sequence length="52" mass="6039">MIIPVVGDLWERYLKLIDQQVQDGMIMTHVDLIEKLLKYNPADRDTKKAALV</sequence>
<dbReference type="SUPFAM" id="SSF46924">
    <property type="entry name" value="RNA polymerase subunit RPB10"/>
    <property type="match status" value="1"/>
</dbReference>